<evidence type="ECO:0000256" key="5">
    <source>
        <dbReference type="ARBA" id="ARBA00022737"/>
    </source>
</evidence>
<comment type="function">
    <text evidence="10">Essential for the assembly of the distal half of centrioles, required for centriole elongation. Acts as a negative regulator of centriole elongation.</text>
</comment>
<feature type="compositionally biased region" description="Acidic residues" evidence="12">
    <location>
        <begin position="103"/>
        <end position="121"/>
    </location>
</feature>
<feature type="compositionally biased region" description="Polar residues" evidence="12">
    <location>
        <begin position="509"/>
        <end position="526"/>
    </location>
</feature>
<feature type="compositionally biased region" description="Polar residues" evidence="12">
    <location>
        <begin position="1"/>
        <end position="19"/>
    </location>
</feature>
<feature type="coiled-coil region" evidence="11">
    <location>
        <begin position="270"/>
        <end position="311"/>
    </location>
</feature>
<protein>
    <recommendedName>
        <fullName evidence="3">Centrosomal protein POC5</fullName>
    </recommendedName>
    <alternativeName>
        <fullName evidence="9">Protein of centriole 5</fullName>
    </alternativeName>
</protein>
<feature type="compositionally biased region" description="Low complexity" evidence="12">
    <location>
        <begin position="599"/>
        <end position="610"/>
    </location>
</feature>
<feature type="compositionally biased region" description="Low complexity" evidence="12">
    <location>
        <begin position="549"/>
        <end position="559"/>
    </location>
</feature>
<evidence type="ECO:0000313" key="13">
    <source>
        <dbReference type="EMBL" id="PAA80751.1"/>
    </source>
</evidence>
<keyword evidence="7" id="KW-0206">Cytoskeleton</keyword>
<evidence type="ECO:0000256" key="10">
    <source>
        <dbReference type="ARBA" id="ARBA00049959"/>
    </source>
</evidence>
<proteinExistence type="inferred from homology"/>
<evidence type="ECO:0000256" key="9">
    <source>
        <dbReference type="ARBA" id="ARBA00031694"/>
    </source>
</evidence>
<evidence type="ECO:0000256" key="6">
    <source>
        <dbReference type="ARBA" id="ARBA00023054"/>
    </source>
</evidence>
<feature type="compositionally biased region" description="Acidic residues" evidence="12">
    <location>
        <begin position="132"/>
        <end position="141"/>
    </location>
</feature>
<dbReference type="InterPro" id="IPR033351">
    <property type="entry name" value="POC5"/>
</dbReference>
<feature type="region of interest" description="Disordered" evidence="12">
    <location>
        <begin position="58"/>
        <end position="154"/>
    </location>
</feature>
<evidence type="ECO:0000256" key="2">
    <source>
        <dbReference type="ARBA" id="ARBA00010411"/>
    </source>
</evidence>
<evidence type="ECO:0000256" key="7">
    <source>
        <dbReference type="ARBA" id="ARBA00023212"/>
    </source>
</evidence>
<evidence type="ECO:0000313" key="14">
    <source>
        <dbReference type="Proteomes" id="UP000215902"/>
    </source>
</evidence>
<comment type="subcellular location">
    <subcellularLocation>
        <location evidence="1">Cytoplasm</location>
        <location evidence="1">Cytoskeleton</location>
        <location evidence="1">Microtubule organizing center</location>
        <location evidence="1">Centrosome</location>
        <location evidence="1">Centriole</location>
    </subcellularLocation>
</comment>
<accession>A0A267G3Z5</accession>
<evidence type="ECO:0000256" key="8">
    <source>
        <dbReference type="ARBA" id="ARBA00023306"/>
    </source>
</evidence>
<dbReference type="STRING" id="282301.A0A267G3Z5"/>
<dbReference type="AlphaFoldDB" id="A0A267G3Z5"/>
<keyword evidence="5" id="KW-0677">Repeat</keyword>
<feature type="region of interest" description="Disordered" evidence="12">
    <location>
        <begin position="179"/>
        <end position="203"/>
    </location>
</feature>
<organism evidence="13 14">
    <name type="scientific">Macrostomum lignano</name>
    <dbReference type="NCBI Taxonomy" id="282301"/>
    <lineage>
        <taxon>Eukaryota</taxon>
        <taxon>Metazoa</taxon>
        <taxon>Spiralia</taxon>
        <taxon>Lophotrochozoa</taxon>
        <taxon>Platyhelminthes</taxon>
        <taxon>Rhabditophora</taxon>
        <taxon>Macrostomorpha</taxon>
        <taxon>Macrostomida</taxon>
        <taxon>Macrostomidae</taxon>
        <taxon>Macrostomum</taxon>
    </lineage>
</organism>
<evidence type="ECO:0000256" key="12">
    <source>
        <dbReference type="SAM" id="MobiDB-lite"/>
    </source>
</evidence>
<dbReference type="GO" id="GO:0005814">
    <property type="term" value="C:centriole"/>
    <property type="evidence" value="ECO:0007669"/>
    <property type="project" value="UniProtKB-SubCell"/>
</dbReference>
<reference evidence="13 14" key="1">
    <citation type="submission" date="2017-06" db="EMBL/GenBank/DDBJ databases">
        <title>A platform for efficient transgenesis in Macrostomum lignano, a flatworm model organism for stem cell research.</title>
        <authorList>
            <person name="Berezikov E."/>
        </authorList>
    </citation>
    <scope>NUCLEOTIDE SEQUENCE [LARGE SCALE GENOMIC DNA]</scope>
    <source>
        <strain evidence="13">DV1</strain>
        <tissue evidence="13">Whole organism</tissue>
    </source>
</reference>
<evidence type="ECO:0000256" key="4">
    <source>
        <dbReference type="ARBA" id="ARBA00022490"/>
    </source>
</evidence>
<gene>
    <name evidence="13" type="ORF">BOX15_Mlig028690g2</name>
</gene>
<feature type="region of interest" description="Disordered" evidence="12">
    <location>
        <begin position="1"/>
        <end position="43"/>
    </location>
</feature>
<name>A0A267G3Z5_9PLAT</name>
<evidence type="ECO:0000256" key="3">
    <source>
        <dbReference type="ARBA" id="ARBA00014910"/>
    </source>
</evidence>
<evidence type="ECO:0000256" key="11">
    <source>
        <dbReference type="SAM" id="Coils"/>
    </source>
</evidence>
<comment type="similarity">
    <text evidence="2">Belongs to the POC5 family.</text>
</comment>
<feature type="region of interest" description="Disordered" evidence="12">
    <location>
        <begin position="453"/>
        <end position="624"/>
    </location>
</feature>
<dbReference type="EMBL" id="NIVC01000568">
    <property type="protein sequence ID" value="PAA80751.1"/>
    <property type="molecule type" value="Genomic_DNA"/>
</dbReference>
<comment type="caution">
    <text evidence="13">The sequence shown here is derived from an EMBL/GenBank/DDBJ whole genome shotgun (WGS) entry which is preliminary data.</text>
</comment>
<feature type="compositionally biased region" description="Low complexity" evidence="12">
    <location>
        <begin position="478"/>
        <end position="491"/>
    </location>
</feature>
<dbReference type="PANTHER" id="PTHR28618">
    <property type="entry name" value="CENTROSOMAL PROTEIN POC5"/>
    <property type="match status" value="1"/>
</dbReference>
<feature type="compositionally biased region" description="Low complexity" evidence="12">
    <location>
        <begin position="60"/>
        <end position="73"/>
    </location>
</feature>
<dbReference type="PANTHER" id="PTHR28618:SF1">
    <property type="entry name" value="CENTROSOMAL PROTEIN POC5"/>
    <property type="match status" value="1"/>
</dbReference>
<keyword evidence="4" id="KW-0963">Cytoplasm</keyword>
<dbReference type="Proteomes" id="UP000215902">
    <property type="component" value="Unassembled WGS sequence"/>
</dbReference>
<feature type="coiled-coil region" evidence="11">
    <location>
        <begin position="382"/>
        <end position="430"/>
    </location>
</feature>
<keyword evidence="14" id="KW-1185">Reference proteome</keyword>
<keyword evidence="6 11" id="KW-0175">Coiled coil</keyword>
<sequence>MQQQQSADAPSAFTALTVQQPPPLEPHQRDALDSPGSSISSSLQREYDSLLSYAVPHFGIQLDQQQQQEQQQQEPPPIPPLPTQSQARAAMQQLRMNGTEAEQTVEQDDPAEETDDAEEDGSVTPSQRSAVVDEDEADGEGFDPTKTQLIDGLGNTGAPLMESLKAAGEHRALVDCGMDAASSSQPQQQQQPPPPPPPLTQSQQIDQVFSRRPEFEQDLGSLLHASDADYRLSQTLGRWCEDLSRRMIEANHRVKLDLRDRAERLVREEKARLLVDMRHLRDENDRLRESVAAHRAALTAKEAELDGARQRLLGAHERIRAARSFADWRARLEAARRESAQERLAEQHYKRALARRALAAWKGRLETTWRQLVERGCQEKAMRVCEELGAECEDKLQRLQAELESARSELRLERAERERAEASMREALMRGVSALNLEAMRVFGGTGVGPEDPAAAAVNGNHGNDSVADEEADDSKPMARSPRPSSRGRLPAQPPMQVATAPPGGTAARRQQQHQSPVRSQSGRIPQQQQQRQRAPLLVQSDLPGGGMSAAAQQSQRQATGVRVERHARPATSGGVAGASLPNFCSPSSASAAPIVDRQNSTQKQQQQPQNYRATTAPTAVGYGGRTPLTTVGVGGNGRFAATGDQQIRFID</sequence>
<keyword evidence="8" id="KW-0131">Cell cycle</keyword>
<evidence type="ECO:0000256" key="1">
    <source>
        <dbReference type="ARBA" id="ARBA00004114"/>
    </source>
</evidence>